<sequence length="71" mass="7685">MATSSKNCLLVLDMYCGHLTDSMKAVLSQAGMDIAIIPGGRTDQPQPLDVSINKHFENVLPAEILRDLAES</sequence>
<name>A0ACB8DQY6_DERSI</name>
<reference evidence="1" key="1">
    <citation type="submission" date="2020-05" db="EMBL/GenBank/DDBJ databases">
        <title>Large-scale comparative analyses of tick genomes elucidate their genetic diversity and vector capacities.</title>
        <authorList>
            <person name="Jia N."/>
            <person name="Wang J."/>
            <person name="Shi W."/>
            <person name="Du L."/>
            <person name="Sun Y."/>
            <person name="Zhan W."/>
            <person name="Jiang J."/>
            <person name="Wang Q."/>
            <person name="Zhang B."/>
            <person name="Ji P."/>
            <person name="Sakyi L.B."/>
            <person name="Cui X."/>
            <person name="Yuan T."/>
            <person name="Jiang B."/>
            <person name="Yang W."/>
            <person name="Lam T.T.-Y."/>
            <person name="Chang Q."/>
            <person name="Ding S."/>
            <person name="Wang X."/>
            <person name="Zhu J."/>
            <person name="Ruan X."/>
            <person name="Zhao L."/>
            <person name="Wei J."/>
            <person name="Que T."/>
            <person name="Du C."/>
            <person name="Cheng J."/>
            <person name="Dai P."/>
            <person name="Han X."/>
            <person name="Huang E."/>
            <person name="Gao Y."/>
            <person name="Liu J."/>
            <person name="Shao H."/>
            <person name="Ye R."/>
            <person name="Li L."/>
            <person name="Wei W."/>
            <person name="Wang X."/>
            <person name="Wang C."/>
            <person name="Yang T."/>
            <person name="Huo Q."/>
            <person name="Li W."/>
            <person name="Guo W."/>
            <person name="Chen H."/>
            <person name="Zhou L."/>
            <person name="Ni X."/>
            <person name="Tian J."/>
            <person name="Zhou Y."/>
            <person name="Sheng Y."/>
            <person name="Liu T."/>
            <person name="Pan Y."/>
            <person name="Xia L."/>
            <person name="Li J."/>
            <person name="Zhao F."/>
            <person name="Cao W."/>
        </authorList>
    </citation>
    <scope>NUCLEOTIDE SEQUENCE</scope>
    <source>
        <strain evidence="1">Dsil-2018</strain>
    </source>
</reference>
<evidence type="ECO:0000313" key="2">
    <source>
        <dbReference type="Proteomes" id="UP000821865"/>
    </source>
</evidence>
<protein>
    <submittedName>
        <fullName evidence="1">Uncharacterized protein</fullName>
    </submittedName>
</protein>
<comment type="caution">
    <text evidence="1">The sequence shown here is derived from an EMBL/GenBank/DDBJ whole genome shotgun (WGS) entry which is preliminary data.</text>
</comment>
<gene>
    <name evidence="1" type="ORF">HPB49_018678</name>
</gene>
<proteinExistence type="predicted"/>
<accession>A0ACB8DQY6</accession>
<keyword evidence="2" id="KW-1185">Reference proteome</keyword>
<dbReference type="EMBL" id="CM023479">
    <property type="protein sequence ID" value="KAH7974723.1"/>
    <property type="molecule type" value="Genomic_DNA"/>
</dbReference>
<dbReference type="Proteomes" id="UP000821865">
    <property type="component" value="Chromosome 10"/>
</dbReference>
<evidence type="ECO:0000313" key="1">
    <source>
        <dbReference type="EMBL" id="KAH7974723.1"/>
    </source>
</evidence>
<organism evidence="1 2">
    <name type="scientific">Dermacentor silvarum</name>
    <name type="common">Tick</name>
    <dbReference type="NCBI Taxonomy" id="543639"/>
    <lineage>
        <taxon>Eukaryota</taxon>
        <taxon>Metazoa</taxon>
        <taxon>Ecdysozoa</taxon>
        <taxon>Arthropoda</taxon>
        <taxon>Chelicerata</taxon>
        <taxon>Arachnida</taxon>
        <taxon>Acari</taxon>
        <taxon>Parasitiformes</taxon>
        <taxon>Ixodida</taxon>
        <taxon>Ixodoidea</taxon>
        <taxon>Ixodidae</taxon>
        <taxon>Rhipicephalinae</taxon>
        <taxon>Dermacentor</taxon>
    </lineage>
</organism>